<protein>
    <recommendedName>
        <fullName evidence="12">ferric-chelate reductase (NADH)</fullName>
        <ecNumber evidence="12">1.16.1.7</ecNumber>
    </recommendedName>
</protein>
<feature type="transmembrane region" description="Helical" evidence="13">
    <location>
        <begin position="365"/>
        <end position="385"/>
    </location>
</feature>
<evidence type="ECO:0000256" key="2">
    <source>
        <dbReference type="ARBA" id="ARBA00006278"/>
    </source>
</evidence>
<dbReference type="GO" id="GO:0006811">
    <property type="term" value="P:monoatomic ion transport"/>
    <property type="evidence" value="ECO:0007669"/>
    <property type="project" value="UniProtKB-KW"/>
</dbReference>
<feature type="domain" description="FAD-binding FR-type" evidence="14">
    <location>
        <begin position="90"/>
        <end position="195"/>
    </location>
</feature>
<dbReference type="Pfam" id="PF01794">
    <property type="entry name" value="Ferric_reduct"/>
    <property type="match status" value="1"/>
</dbReference>
<dbReference type="GO" id="GO:0005886">
    <property type="term" value="C:plasma membrane"/>
    <property type="evidence" value="ECO:0007669"/>
    <property type="project" value="TreeGrafter"/>
</dbReference>
<dbReference type="SUPFAM" id="SSF52343">
    <property type="entry name" value="Ferredoxin reductase-like, C-terminal NADP-linked domain"/>
    <property type="match status" value="1"/>
</dbReference>
<dbReference type="Gene3D" id="3.40.50.80">
    <property type="entry name" value="Nucleotide-binding domain of ferredoxin-NADP reductase (FNR) module"/>
    <property type="match status" value="1"/>
</dbReference>
<dbReference type="GO" id="GO:0140618">
    <property type="term" value="F:ferric-chelate reductase (NADH) activity"/>
    <property type="evidence" value="ECO:0007669"/>
    <property type="project" value="UniProtKB-EC"/>
</dbReference>
<accession>A0A426YXA5</accession>
<evidence type="ECO:0000256" key="6">
    <source>
        <dbReference type="ARBA" id="ARBA00022989"/>
    </source>
</evidence>
<keyword evidence="5" id="KW-0479">Metal-binding</keyword>
<sequence>MASLWWKMVKWDNTGTAYVAGEIALLAGLAMWAMTLPRIRRKMFELFFYTHQLYIVFLFFYLMHVGISHFCMILPGVYLFMVDRYLRFLQSKTKVRLVSARLLPSESIELNFAKSPGLAFEPLSVVFINVPGVSSLQWHPFTVSSSSNLEPERLSVIIKKEESWTQKLYRTLSSPVPQDRLEVSVEGPYGPVSKNFLRSLRTYFDPHRYDSLILVSGGSGITPFISIIRELIHQRTTLNRPTPAVLLVCAFKTAADLTMLDLLLPVSGNISDLSGLELRIEAFVTREESSTDEAQTNIRTIWFKPLPSDVPIAPVLGPNGWLWLAAIVSSSFVAFLLLIGVLQRYYIYPIDHNTNQIFSYAARSVLNLLFICICIMAAASAAVLWNKKGNSKEARQIQNIDAPTPTTSPSSWFYNADRELESLPQESLVKATKVHFGGRPPLKSKKPALLSKFALRCMSSNYLVPTGACRDATGVRWF</sequence>
<dbReference type="InterPro" id="IPR050369">
    <property type="entry name" value="RBOH/FRE"/>
</dbReference>
<dbReference type="PANTHER" id="PTHR11972">
    <property type="entry name" value="NADPH OXIDASE"/>
    <property type="match status" value="1"/>
</dbReference>
<comment type="catalytic activity">
    <reaction evidence="11">
        <text>2 a Fe(II)-siderophore + NAD(+) + H(+) = 2 a Fe(III)-siderophore + NADH</text>
        <dbReference type="Rhea" id="RHEA:15061"/>
        <dbReference type="Rhea" id="RHEA-COMP:11342"/>
        <dbReference type="Rhea" id="RHEA-COMP:11344"/>
        <dbReference type="ChEBI" id="CHEBI:15378"/>
        <dbReference type="ChEBI" id="CHEBI:29033"/>
        <dbReference type="ChEBI" id="CHEBI:29034"/>
        <dbReference type="ChEBI" id="CHEBI:57540"/>
        <dbReference type="ChEBI" id="CHEBI:57945"/>
        <dbReference type="EC" id="1.16.1.7"/>
    </reaction>
</comment>
<dbReference type="InterPro" id="IPR017927">
    <property type="entry name" value="FAD-bd_FR_type"/>
</dbReference>
<feature type="transmembrane region" description="Helical" evidence="13">
    <location>
        <begin position="67"/>
        <end position="86"/>
    </location>
</feature>
<evidence type="ECO:0000256" key="1">
    <source>
        <dbReference type="ARBA" id="ARBA00004141"/>
    </source>
</evidence>
<comment type="subcellular location">
    <subcellularLocation>
        <location evidence="1">Membrane</location>
        <topology evidence="1">Multi-pass membrane protein</topology>
    </subcellularLocation>
</comment>
<gene>
    <name evidence="15" type="ORF">B296_00038642</name>
</gene>
<keyword evidence="3" id="KW-0813">Transport</keyword>
<dbReference type="InterPro" id="IPR013112">
    <property type="entry name" value="FAD-bd_8"/>
</dbReference>
<comment type="similarity">
    <text evidence="2">Belongs to the ferric reductase (FRE) family.</text>
</comment>
<dbReference type="InterPro" id="IPR039261">
    <property type="entry name" value="FNR_nucleotide-bd"/>
</dbReference>
<evidence type="ECO:0000259" key="14">
    <source>
        <dbReference type="PROSITE" id="PS51384"/>
    </source>
</evidence>
<evidence type="ECO:0000256" key="8">
    <source>
        <dbReference type="ARBA" id="ARBA00023004"/>
    </source>
</evidence>
<evidence type="ECO:0000256" key="7">
    <source>
        <dbReference type="ARBA" id="ARBA00023002"/>
    </source>
</evidence>
<name>A0A426YXA5_ENSVE</name>
<dbReference type="Proteomes" id="UP000287651">
    <property type="component" value="Unassembled WGS sequence"/>
</dbReference>
<feature type="transmembrane region" description="Helical" evidence="13">
    <location>
        <begin position="15"/>
        <end position="36"/>
    </location>
</feature>
<evidence type="ECO:0000256" key="4">
    <source>
        <dbReference type="ARBA" id="ARBA00022692"/>
    </source>
</evidence>
<dbReference type="SUPFAM" id="SSF63380">
    <property type="entry name" value="Riboflavin synthase domain-like"/>
    <property type="match status" value="1"/>
</dbReference>
<evidence type="ECO:0000313" key="16">
    <source>
        <dbReference type="Proteomes" id="UP000287651"/>
    </source>
</evidence>
<evidence type="ECO:0000256" key="9">
    <source>
        <dbReference type="ARBA" id="ARBA00023065"/>
    </source>
</evidence>
<reference evidence="15 16" key="1">
    <citation type="journal article" date="2014" name="Agronomy (Basel)">
        <title>A Draft Genome Sequence for Ensete ventricosum, the Drought-Tolerant Tree Against Hunger.</title>
        <authorList>
            <person name="Harrison J."/>
            <person name="Moore K.A."/>
            <person name="Paszkiewicz K."/>
            <person name="Jones T."/>
            <person name="Grant M."/>
            <person name="Ambacheew D."/>
            <person name="Muzemil S."/>
            <person name="Studholme D.J."/>
        </authorList>
    </citation>
    <scope>NUCLEOTIDE SEQUENCE [LARGE SCALE GENOMIC DNA]</scope>
</reference>
<dbReference type="SFLD" id="SFLDG01168">
    <property type="entry name" value="Ferric_reductase_subgroup_(FRE"/>
    <property type="match status" value="1"/>
</dbReference>
<dbReference type="PANTHER" id="PTHR11972:SF41">
    <property type="entry name" value="FERRIC REDUCTION OXIDASE 2"/>
    <property type="match status" value="1"/>
</dbReference>
<comment type="caution">
    <text evidence="15">The sequence shown here is derived from an EMBL/GenBank/DDBJ whole genome shotgun (WGS) entry which is preliminary data.</text>
</comment>
<organism evidence="15 16">
    <name type="scientific">Ensete ventricosum</name>
    <name type="common">Abyssinian banana</name>
    <name type="synonym">Musa ensete</name>
    <dbReference type="NCBI Taxonomy" id="4639"/>
    <lineage>
        <taxon>Eukaryota</taxon>
        <taxon>Viridiplantae</taxon>
        <taxon>Streptophyta</taxon>
        <taxon>Embryophyta</taxon>
        <taxon>Tracheophyta</taxon>
        <taxon>Spermatophyta</taxon>
        <taxon>Magnoliopsida</taxon>
        <taxon>Liliopsida</taxon>
        <taxon>Zingiberales</taxon>
        <taxon>Musaceae</taxon>
        <taxon>Ensete</taxon>
    </lineage>
</organism>
<evidence type="ECO:0000256" key="12">
    <source>
        <dbReference type="ARBA" id="ARBA00066905"/>
    </source>
</evidence>
<keyword evidence="9" id="KW-0406">Ion transport</keyword>
<evidence type="ECO:0000313" key="15">
    <source>
        <dbReference type="EMBL" id="RRT56353.1"/>
    </source>
</evidence>
<dbReference type="EMBL" id="AMZH03009673">
    <property type="protein sequence ID" value="RRT56353.1"/>
    <property type="molecule type" value="Genomic_DNA"/>
</dbReference>
<evidence type="ECO:0000256" key="3">
    <source>
        <dbReference type="ARBA" id="ARBA00022448"/>
    </source>
</evidence>
<dbReference type="InterPro" id="IPR013121">
    <property type="entry name" value="Fe_red_NAD-bd_6"/>
</dbReference>
<evidence type="ECO:0000256" key="10">
    <source>
        <dbReference type="ARBA" id="ARBA00023136"/>
    </source>
</evidence>
<dbReference type="FunFam" id="3.40.50.80:FF:000039">
    <property type="entry name" value="Ferric reduction oxidase 3"/>
    <property type="match status" value="1"/>
</dbReference>
<dbReference type="GO" id="GO:0046872">
    <property type="term" value="F:metal ion binding"/>
    <property type="evidence" value="ECO:0007669"/>
    <property type="project" value="UniProtKB-KW"/>
</dbReference>
<dbReference type="PROSITE" id="PS51384">
    <property type="entry name" value="FAD_FR"/>
    <property type="match status" value="1"/>
</dbReference>
<keyword evidence="10 13" id="KW-0472">Membrane</keyword>
<dbReference type="Pfam" id="PF08022">
    <property type="entry name" value="FAD_binding_8"/>
    <property type="match status" value="1"/>
</dbReference>
<dbReference type="InterPro" id="IPR013130">
    <property type="entry name" value="Fe3_Rdtase_TM_dom"/>
</dbReference>
<feature type="transmembrane region" description="Helical" evidence="13">
    <location>
        <begin position="321"/>
        <end position="345"/>
    </location>
</feature>
<dbReference type="AlphaFoldDB" id="A0A426YXA5"/>
<dbReference type="Pfam" id="PF08030">
    <property type="entry name" value="NAD_binding_6"/>
    <property type="match status" value="1"/>
</dbReference>
<proteinExistence type="inferred from homology"/>
<evidence type="ECO:0000256" key="5">
    <source>
        <dbReference type="ARBA" id="ARBA00022723"/>
    </source>
</evidence>
<keyword evidence="4 13" id="KW-0812">Transmembrane</keyword>
<keyword evidence="7" id="KW-0560">Oxidoreductase</keyword>
<dbReference type="SFLD" id="SFLDS00052">
    <property type="entry name" value="Ferric_Reductase_Domain"/>
    <property type="match status" value="1"/>
</dbReference>
<keyword evidence="6 13" id="KW-1133">Transmembrane helix</keyword>
<keyword evidence="8" id="KW-0408">Iron</keyword>
<evidence type="ECO:0000256" key="11">
    <source>
        <dbReference type="ARBA" id="ARBA00050970"/>
    </source>
</evidence>
<dbReference type="CDD" id="cd06186">
    <property type="entry name" value="NOX_Duox_like_FAD_NADP"/>
    <property type="match status" value="1"/>
</dbReference>
<evidence type="ECO:0000256" key="13">
    <source>
        <dbReference type="SAM" id="Phobius"/>
    </source>
</evidence>
<dbReference type="InterPro" id="IPR017938">
    <property type="entry name" value="Riboflavin_synthase-like_b-brl"/>
</dbReference>
<dbReference type="EC" id="1.16.1.7" evidence="12"/>